<dbReference type="AlphaFoldDB" id="A0A101A0V2"/>
<dbReference type="GO" id="GO:0004497">
    <property type="term" value="F:monooxygenase activity"/>
    <property type="evidence" value="ECO:0007669"/>
    <property type="project" value="UniProtKB-KW"/>
</dbReference>
<dbReference type="Proteomes" id="UP000053707">
    <property type="component" value="Unassembled WGS sequence"/>
</dbReference>
<feature type="domain" description="DUF4873" evidence="1">
    <location>
        <begin position="12"/>
        <end position="96"/>
    </location>
</feature>
<evidence type="ECO:0000313" key="2">
    <source>
        <dbReference type="EMBL" id="KUI09208.1"/>
    </source>
</evidence>
<sequence>MAAQRVFAAVTELYDGVAAVRMHDTDHDVRVRLTGHLDPIDGRYHWRGTVFDLPSDMRLPQAVRISIHDRTAEGQLTEVTPWGTHSVTGVGTPPYPLNG</sequence>
<evidence type="ECO:0000259" key="1">
    <source>
        <dbReference type="Pfam" id="PF16170"/>
    </source>
</evidence>
<keyword evidence="3" id="KW-1185">Reference proteome</keyword>
<name>A0A101A0V2_9MYCO</name>
<organism evidence="2 3">
    <name type="scientific">Mycobacterium lehmannii</name>
    <dbReference type="NCBI Taxonomy" id="2048550"/>
    <lineage>
        <taxon>Bacteria</taxon>
        <taxon>Bacillati</taxon>
        <taxon>Actinomycetota</taxon>
        <taxon>Actinomycetes</taxon>
        <taxon>Mycobacteriales</taxon>
        <taxon>Mycobacteriaceae</taxon>
        <taxon>Mycobacterium</taxon>
    </lineage>
</organism>
<keyword evidence="2" id="KW-0503">Monooxygenase</keyword>
<dbReference type="EMBL" id="LQIR01000056">
    <property type="protein sequence ID" value="KUI09208.1"/>
    <property type="molecule type" value="Genomic_DNA"/>
</dbReference>
<proteinExistence type="predicted"/>
<accession>A0A101A0V2</accession>
<dbReference type="Pfam" id="PF16170">
    <property type="entry name" value="DUF4873"/>
    <property type="match status" value="1"/>
</dbReference>
<gene>
    <name evidence="2" type="ORF">AU192_17430</name>
</gene>
<keyword evidence="2" id="KW-0560">Oxidoreductase</keyword>
<evidence type="ECO:0000313" key="3">
    <source>
        <dbReference type="Proteomes" id="UP000053707"/>
    </source>
</evidence>
<protein>
    <submittedName>
        <fullName evidence="2">Monooxygenase</fullName>
    </submittedName>
</protein>
<dbReference type="InterPro" id="IPR032371">
    <property type="entry name" value="DUF4873"/>
</dbReference>
<comment type="caution">
    <text evidence="2">The sequence shown here is derived from an EMBL/GenBank/DDBJ whole genome shotgun (WGS) entry which is preliminary data.</text>
</comment>
<reference evidence="2 3" key="1">
    <citation type="submission" date="2016-01" db="EMBL/GenBank/DDBJ databases">
        <authorList>
            <consortium name="TB Trials Study Group"/>
            <person name="Sutton G."/>
            <person name="Brinkac L."/>
            <person name="Sanka R."/>
            <person name="Adams M."/>
            <person name="Lau E.L."/>
            <person name="Macaden R."/>
            <person name="Grewal H.M.S."/>
        </authorList>
    </citation>
    <scope>NUCLEOTIDE SEQUENCE [LARGE SCALE GENOMIC DNA]</scope>
    <source>
        <strain evidence="2 3">IS-1744</strain>
    </source>
</reference>